<dbReference type="EMBL" id="AAKN02031804">
    <property type="status" value="NOT_ANNOTATED_CDS"/>
    <property type="molecule type" value="Genomic_DNA"/>
</dbReference>
<dbReference type="RefSeq" id="XP_023421028.1">
    <property type="nucleotide sequence ID" value="XM_023565260.2"/>
</dbReference>
<proteinExistence type="predicted"/>
<gene>
    <name evidence="2" type="primary">WDR70</name>
</gene>
<dbReference type="GeneTree" id="ENSGT00390000015433"/>
<reference evidence="2" key="2">
    <citation type="submission" date="2025-08" db="UniProtKB">
        <authorList>
            <consortium name="Ensembl"/>
        </authorList>
    </citation>
    <scope>IDENTIFICATION</scope>
    <source>
        <strain evidence="2">2N</strain>
    </source>
</reference>
<evidence type="ECO:0000313" key="2">
    <source>
        <dbReference type="Ensembl" id="ENSCPOP00000025057.1"/>
    </source>
</evidence>
<accession>A0A286XHY5</accession>
<dbReference type="EMBL" id="AAKN02031800">
    <property type="status" value="NOT_ANNOTATED_CDS"/>
    <property type="molecule type" value="Genomic_DNA"/>
</dbReference>
<protein>
    <submittedName>
        <fullName evidence="2">WD repeat domain 70</fullName>
    </submittedName>
</protein>
<dbReference type="EMBL" id="AAKN02031808">
    <property type="status" value="NOT_ANNOTATED_CDS"/>
    <property type="molecule type" value="Genomic_DNA"/>
</dbReference>
<feature type="region of interest" description="Disordered" evidence="1">
    <location>
        <begin position="1"/>
        <end position="22"/>
    </location>
</feature>
<reference evidence="3" key="1">
    <citation type="journal article" date="2011" name="Nature">
        <title>A high-resolution map of human evolutionary constraint using 29 mammals.</title>
        <authorList>
            <person name="Lindblad-Toh K."/>
            <person name="Garber M."/>
            <person name="Zuk O."/>
            <person name="Lin M.F."/>
            <person name="Parker B.J."/>
            <person name="Washietl S."/>
            <person name="Kheradpour P."/>
            <person name="Ernst J."/>
            <person name="Jordan G."/>
            <person name="Mauceli E."/>
            <person name="Ward L.D."/>
            <person name="Lowe C.B."/>
            <person name="Holloway A.K."/>
            <person name="Clamp M."/>
            <person name="Gnerre S."/>
            <person name="Alfoldi J."/>
            <person name="Beal K."/>
            <person name="Chang J."/>
            <person name="Clawson H."/>
            <person name="Cuff J."/>
            <person name="Di Palma F."/>
            <person name="Fitzgerald S."/>
            <person name="Flicek P."/>
            <person name="Guttman M."/>
            <person name="Hubisz M.J."/>
            <person name="Jaffe D.B."/>
            <person name="Jungreis I."/>
            <person name="Kent W.J."/>
            <person name="Kostka D."/>
            <person name="Lara M."/>
            <person name="Martins A.L."/>
            <person name="Massingham T."/>
            <person name="Moltke I."/>
            <person name="Raney B.J."/>
            <person name="Rasmussen M.D."/>
            <person name="Robinson J."/>
            <person name="Stark A."/>
            <person name="Vilella A.J."/>
            <person name="Wen J."/>
            <person name="Xie X."/>
            <person name="Zody M.C."/>
            <person name="Baldwin J."/>
            <person name="Bloom T."/>
            <person name="Chin C.W."/>
            <person name="Heiman D."/>
            <person name="Nicol R."/>
            <person name="Nusbaum C."/>
            <person name="Young S."/>
            <person name="Wilkinson J."/>
            <person name="Worley K.C."/>
            <person name="Kovar C.L."/>
            <person name="Muzny D.M."/>
            <person name="Gibbs R.A."/>
            <person name="Cree A."/>
            <person name="Dihn H.H."/>
            <person name="Fowler G."/>
            <person name="Jhangiani S."/>
            <person name="Joshi V."/>
            <person name="Lee S."/>
            <person name="Lewis L.R."/>
            <person name="Nazareth L.V."/>
            <person name="Okwuonu G."/>
            <person name="Santibanez J."/>
            <person name="Warren W.C."/>
            <person name="Mardis E.R."/>
            <person name="Weinstock G.M."/>
            <person name="Wilson R.K."/>
            <person name="Delehaunty K."/>
            <person name="Dooling D."/>
            <person name="Fronik C."/>
            <person name="Fulton L."/>
            <person name="Fulton B."/>
            <person name="Graves T."/>
            <person name="Minx P."/>
            <person name="Sodergren E."/>
            <person name="Birney E."/>
            <person name="Margulies E.H."/>
            <person name="Herrero J."/>
            <person name="Green E.D."/>
            <person name="Haussler D."/>
            <person name="Siepel A."/>
            <person name="Goldman N."/>
            <person name="Pollard K.S."/>
            <person name="Pedersen J.S."/>
            <person name="Lander E.S."/>
            <person name="Kellis M."/>
        </authorList>
    </citation>
    <scope>NUCLEOTIDE SEQUENCE [LARGE SCALE GENOMIC DNA]</scope>
    <source>
        <strain evidence="3">2N</strain>
    </source>
</reference>
<sequence length="87" mass="9579">MERSAPSEVTAPDASGPDPQLAVTMGFTGFGKKARTFDLEAMFEQTRRTAVERSRKTLAEPVFGRRGQLCLSEPYTLLTVDPDSIEN</sequence>
<dbReference type="EMBL" id="AAKN02031806">
    <property type="status" value="NOT_ANNOTATED_CDS"/>
    <property type="molecule type" value="Genomic_DNA"/>
</dbReference>
<evidence type="ECO:0000313" key="3">
    <source>
        <dbReference type="Proteomes" id="UP000005447"/>
    </source>
</evidence>
<dbReference type="EMBL" id="AAKN02031801">
    <property type="status" value="NOT_ANNOTATED_CDS"/>
    <property type="molecule type" value="Genomic_DNA"/>
</dbReference>
<reference evidence="2" key="3">
    <citation type="submission" date="2025-09" db="UniProtKB">
        <authorList>
            <consortium name="Ensembl"/>
        </authorList>
    </citation>
    <scope>IDENTIFICATION</scope>
    <source>
        <strain evidence="2">2N</strain>
    </source>
</reference>
<dbReference type="VEuPathDB" id="HostDB:ENSCPOG00000015400"/>
<dbReference type="EMBL" id="AAKN02031799">
    <property type="status" value="NOT_ANNOTATED_CDS"/>
    <property type="molecule type" value="Genomic_DNA"/>
</dbReference>
<dbReference type="EMBL" id="AAKN02031803">
    <property type="status" value="NOT_ANNOTATED_CDS"/>
    <property type="molecule type" value="Genomic_DNA"/>
</dbReference>
<keyword evidence="3" id="KW-1185">Reference proteome</keyword>
<dbReference type="Ensembl" id="ENSCPOT00000043202.1">
    <property type="protein sequence ID" value="ENSCPOP00000025057.1"/>
    <property type="gene ID" value="ENSCPOG00000015400.4"/>
</dbReference>
<evidence type="ECO:0000256" key="1">
    <source>
        <dbReference type="SAM" id="MobiDB-lite"/>
    </source>
</evidence>
<dbReference type="Proteomes" id="UP000005447">
    <property type="component" value="Unassembled WGS sequence"/>
</dbReference>
<dbReference type="OrthoDB" id="10264376at2759"/>
<dbReference type="GeneID" id="100735925"/>
<dbReference type="EMBL" id="AAKN02031807">
    <property type="status" value="NOT_ANNOTATED_CDS"/>
    <property type="molecule type" value="Genomic_DNA"/>
</dbReference>
<dbReference type="EMBL" id="AAKN02031805">
    <property type="status" value="NOT_ANNOTATED_CDS"/>
    <property type="molecule type" value="Genomic_DNA"/>
</dbReference>
<name>A0A286XHY5_CAVPO</name>
<organism evidence="2 3">
    <name type="scientific">Cavia porcellus</name>
    <name type="common">Guinea pig</name>
    <dbReference type="NCBI Taxonomy" id="10141"/>
    <lineage>
        <taxon>Eukaryota</taxon>
        <taxon>Metazoa</taxon>
        <taxon>Chordata</taxon>
        <taxon>Craniata</taxon>
        <taxon>Vertebrata</taxon>
        <taxon>Euteleostomi</taxon>
        <taxon>Mammalia</taxon>
        <taxon>Eutheria</taxon>
        <taxon>Euarchontoglires</taxon>
        <taxon>Glires</taxon>
        <taxon>Rodentia</taxon>
        <taxon>Hystricomorpha</taxon>
        <taxon>Caviidae</taxon>
        <taxon>Cavia</taxon>
    </lineage>
</organism>
<dbReference type="EMBL" id="AAKN02031802">
    <property type="status" value="NOT_ANNOTATED_CDS"/>
    <property type="molecule type" value="Genomic_DNA"/>
</dbReference>
<dbReference type="Bgee" id="ENSCPOG00000015400">
    <property type="expression patterns" value="Expressed in heart and 13 other cell types or tissues"/>
</dbReference>
<dbReference type="AlphaFoldDB" id="A0A286XHY5"/>